<organism evidence="1 2">
    <name type="scientific">Solanum commersonii</name>
    <name type="common">Commerson's wild potato</name>
    <name type="synonym">Commerson's nightshade</name>
    <dbReference type="NCBI Taxonomy" id="4109"/>
    <lineage>
        <taxon>Eukaryota</taxon>
        <taxon>Viridiplantae</taxon>
        <taxon>Streptophyta</taxon>
        <taxon>Embryophyta</taxon>
        <taxon>Tracheophyta</taxon>
        <taxon>Spermatophyta</taxon>
        <taxon>Magnoliopsida</taxon>
        <taxon>eudicotyledons</taxon>
        <taxon>Gunneridae</taxon>
        <taxon>Pentapetalae</taxon>
        <taxon>asterids</taxon>
        <taxon>lamiids</taxon>
        <taxon>Solanales</taxon>
        <taxon>Solanaceae</taxon>
        <taxon>Solanoideae</taxon>
        <taxon>Solaneae</taxon>
        <taxon>Solanum</taxon>
    </lineage>
</organism>
<dbReference type="Proteomes" id="UP000824120">
    <property type="component" value="Chromosome 9"/>
</dbReference>
<name>A0A9J5XCH2_SOLCO</name>
<comment type="caution">
    <text evidence="1">The sequence shown here is derived from an EMBL/GenBank/DDBJ whole genome shotgun (WGS) entry which is preliminary data.</text>
</comment>
<proteinExistence type="predicted"/>
<dbReference type="OrthoDB" id="1738911at2759"/>
<protein>
    <submittedName>
        <fullName evidence="1">Uncharacterized protein</fullName>
    </submittedName>
</protein>
<dbReference type="AlphaFoldDB" id="A0A9J5XCH2"/>
<reference evidence="1 2" key="1">
    <citation type="submission" date="2020-09" db="EMBL/GenBank/DDBJ databases">
        <title>De no assembly of potato wild relative species, Solanum commersonii.</title>
        <authorList>
            <person name="Cho K."/>
        </authorList>
    </citation>
    <scope>NUCLEOTIDE SEQUENCE [LARGE SCALE GENOMIC DNA]</scope>
    <source>
        <strain evidence="1">LZ3.2</strain>
        <tissue evidence="1">Leaf</tissue>
    </source>
</reference>
<dbReference type="EMBL" id="JACXVP010000009">
    <property type="protein sequence ID" value="KAG5585295.1"/>
    <property type="molecule type" value="Genomic_DNA"/>
</dbReference>
<sequence>MSECDSIIEFEETWMMKLIMYNLKEHHWLNNFYYIRHIEGSGDLKCKQGKRTLVVKYCPTLTHVWQSILLRIITCLRKSFSKEVRHVLMFC</sequence>
<evidence type="ECO:0000313" key="2">
    <source>
        <dbReference type="Proteomes" id="UP000824120"/>
    </source>
</evidence>
<gene>
    <name evidence="1" type="ORF">H5410_045729</name>
</gene>
<accession>A0A9J5XCH2</accession>
<evidence type="ECO:0000313" key="1">
    <source>
        <dbReference type="EMBL" id="KAG5585295.1"/>
    </source>
</evidence>
<keyword evidence="2" id="KW-1185">Reference proteome</keyword>